<accession>A0ABM4BGK4</accession>
<feature type="domain" description="Cystatin" evidence="5">
    <location>
        <begin position="27"/>
        <end position="135"/>
    </location>
</feature>
<sequence>MNSVFVFIALIGLSFGLPGDKVELSNNQIKGLLSENGAFSTGLNVAIGKLNDGNGEFRTVRDEVLGATSQVVAGIRYEVDVKVVDSVCANLEINANKMTTNECPAKEQSEAKTCKVTIWSRPWLQTAESLIVNIVC</sequence>
<gene>
    <name evidence="7" type="primary">LOC136077863</name>
</gene>
<reference evidence="7" key="1">
    <citation type="submission" date="2025-08" db="UniProtKB">
        <authorList>
            <consortium name="RefSeq"/>
        </authorList>
    </citation>
    <scope>IDENTIFICATION</scope>
</reference>
<evidence type="ECO:0000256" key="3">
    <source>
        <dbReference type="ARBA" id="ARBA00022704"/>
    </source>
</evidence>
<keyword evidence="3" id="KW-0789">Thiol protease inhibitor</keyword>
<dbReference type="PANTHER" id="PTHR46186:SF2">
    <property type="entry name" value="CYSTATIN"/>
    <property type="match status" value="1"/>
</dbReference>
<dbReference type="CDD" id="cd00042">
    <property type="entry name" value="CY"/>
    <property type="match status" value="1"/>
</dbReference>
<dbReference type="InterPro" id="IPR000010">
    <property type="entry name" value="Cystatin_dom"/>
</dbReference>
<dbReference type="GeneID" id="136077863"/>
<evidence type="ECO:0000313" key="6">
    <source>
        <dbReference type="Proteomes" id="UP001652625"/>
    </source>
</evidence>
<dbReference type="Gene3D" id="3.10.450.10">
    <property type="match status" value="1"/>
</dbReference>
<evidence type="ECO:0000313" key="7">
    <source>
        <dbReference type="RefSeq" id="XP_065648127.1"/>
    </source>
</evidence>
<dbReference type="InterPro" id="IPR046350">
    <property type="entry name" value="Cystatin_sf"/>
</dbReference>
<evidence type="ECO:0000259" key="5">
    <source>
        <dbReference type="SMART" id="SM00043"/>
    </source>
</evidence>
<protein>
    <submittedName>
        <fullName evidence="7">Cystatin cpi-1-like</fullName>
    </submittedName>
</protein>
<evidence type="ECO:0000256" key="2">
    <source>
        <dbReference type="ARBA" id="ARBA00022690"/>
    </source>
</evidence>
<dbReference type="Proteomes" id="UP001652625">
    <property type="component" value="Chromosome 03"/>
</dbReference>
<feature type="signal peptide" evidence="4">
    <location>
        <begin position="1"/>
        <end position="16"/>
    </location>
</feature>
<name>A0ABM4BGK4_HYDVU</name>
<dbReference type="RefSeq" id="XP_065648127.1">
    <property type="nucleotide sequence ID" value="XM_065792055.1"/>
</dbReference>
<dbReference type="PANTHER" id="PTHR46186">
    <property type="entry name" value="CYSTATIN"/>
    <property type="match status" value="1"/>
</dbReference>
<comment type="similarity">
    <text evidence="1">Belongs to the cystatin family.</text>
</comment>
<dbReference type="SMART" id="SM00043">
    <property type="entry name" value="CY"/>
    <property type="match status" value="1"/>
</dbReference>
<keyword evidence="4" id="KW-0732">Signal</keyword>
<keyword evidence="6" id="KW-1185">Reference proteome</keyword>
<dbReference type="Pfam" id="PF00031">
    <property type="entry name" value="Cystatin"/>
    <property type="match status" value="1"/>
</dbReference>
<evidence type="ECO:0000256" key="1">
    <source>
        <dbReference type="ARBA" id="ARBA00009403"/>
    </source>
</evidence>
<organism evidence="6 7">
    <name type="scientific">Hydra vulgaris</name>
    <name type="common">Hydra</name>
    <name type="synonym">Hydra attenuata</name>
    <dbReference type="NCBI Taxonomy" id="6087"/>
    <lineage>
        <taxon>Eukaryota</taxon>
        <taxon>Metazoa</taxon>
        <taxon>Cnidaria</taxon>
        <taxon>Hydrozoa</taxon>
        <taxon>Hydroidolina</taxon>
        <taxon>Anthoathecata</taxon>
        <taxon>Aplanulata</taxon>
        <taxon>Hydridae</taxon>
        <taxon>Hydra</taxon>
    </lineage>
</organism>
<proteinExistence type="inferred from homology"/>
<feature type="chain" id="PRO_5045861933" evidence="4">
    <location>
        <begin position="17"/>
        <end position="136"/>
    </location>
</feature>
<keyword evidence="2" id="KW-0646">Protease inhibitor</keyword>
<dbReference type="SUPFAM" id="SSF54403">
    <property type="entry name" value="Cystatin/monellin"/>
    <property type="match status" value="1"/>
</dbReference>
<evidence type="ECO:0000256" key="4">
    <source>
        <dbReference type="SAM" id="SignalP"/>
    </source>
</evidence>